<evidence type="ECO:0000259" key="2">
    <source>
        <dbReference type="Pfam" id="PF17385"/>
    </source>
</evidence>
<dbReference type="InterPro" id="IPR029062">
    <property type="entry name" value="Class_I_gatase-like"/>
</dbReference>
<dbReference type="RefSeq" id="WP_165641401.1">
    <property type="nucleotide sequence ID" value="NZ_BAABZL010000001.1"/>
</dbReference>
<keyword evidence="6" id="KW-1185">Reference proteome</keyword>
<dbReference type="InterPro" id="IPR035080">
    <property type="entry name" value="Lact_bio_phlase-like_N"/>
</dbReference>
<dbReference type="Pfam" id="PF17386">
    <property type="entry name" value="LBP_C"/>
    <property type="match status" value="1"/>
</dbReference>
<dbReference type="Pfam" id="PF09508">
    <property type="entry name" value="Lact_bio_phlase"/>
    <property type="match status" value="1"/>
</dbReference>
<dbReference type="EMBL" id="JAAITT010000038">
    <property type="protein sequence ID" value="NSJ51310.1"/>
    <property type="molecule type" value="Genomic_DNA"/>
</dbReference>
<evidence type="ECO:0000313" key="5">
    <source>
        <dbReference type="EMBL" id="NSJ51310.1"/>
    </source>
</evidence>
<evidence type="ECO:0000313" key="4">
    <source>
        <dbReference type="EMBL" id="MCG4746018.1"/>
    </source>
</evidence>
<feature type="domain" description="Lacto-N-biose phosphorylase-like N-terminal TIM barrel" evidence="1">
    <location>
        <begin position="6"/>
        <end position="458"/>
    </location>
</feature>
<evidence type="ECO:0000259" key="1">
    <source>
        <dbReference type="Pfam" id="PF09508"/>
    </source>
</evidence>
<feature type="domain" description="Lacto-N-biose phosphorylase central" evidence="2">
    <location>
        <begin position="461"/>
        <end position="690"/>
    </location>
</feature>
<dbReference type="InterPro" id="IPR035363">
    <property type="entry name" value="LBP_M"/>
</dbReference>
<keyword evidence="4" id="KW-0808">Transferase</keyword>
<dbReference type="EC" id="2.4.1.211" evidence="4"/>
<dbReference type="Gene3D" id="3.40.50.880">
    <property type="match status" value="1"/>
</dbReference>
<dbReference type="Gene3D" id="3.20.20.80">
    <property type="entry name" value="Glycosidases"/>
    <property type="match status" value="1"/>
</dbReference>
<accession>A0AAW5C1H6</accession>
<organism evidence="4 7">
    <name type="scientific">Enterocloster aldenensis</name>
    <dbReference type="NCBI Taxonomy" id="358742"/>
    <lineage>
        <taxon>Bacteria</taxon>
        <taxon>Bacillati</taxon>
        <taxon>Bacillota</taxon>
        <taxon>Clostridia</taxon>
        <taxon>Lachnospirales</taxon>
        <taxon>Lachnospiraceae</taxon>
        <taxon>Enterocloster</taxon>
    </lineage>
</organism>
<reference evidence="5 6" key="1">
    <citation type="journal article" date="2020" name="Cell Host Microbe">
        <title>Functional and Genomic Variation between Human-Derived Isolates of Lachnospiraceae Reveals Inter- and Intra-Species Diversity.</title>
        <authorList>
            <person name="Sorbara M.T."/>
            <person name="Littmann E.R."/>
            <person name="Fontana E."/>
            <person name="Moody T.U."/>
            <person name="Kohout C.E."/>
            <person name="Gjonbalaj M."/>
            <person name="Eaton V."/>
            <person name="Seok R."/>
            <person name="Leiner I.M."/>
            <person name="Pamer E.G."/>
        </authorList>
    </citation>
    <scope>NUCLEOTIDE SEQUENCE [LARGE SCALE GENOMIC DNA]</scope>
    <source>
        <strain evidence="5 6">MSK.1.17</strain>
    </source>
</reference>
<proteinExistence type="predicted"/>
<evidence type="ECO:0000313" key="7">
    <source>
        <dbReference type="Proteomes" id="UP001299608"/>
    </source>
</evidence>
<gene>
    <name evidence="4" type="primary">gnpA</name>
    <name evidence="5" type="ORF">G5B36_21735</name>
    <name evidence="4" type="ORF">L0N08_11390</name>
</gene>
<dbReference type="GO" id="GO:0050500">
    <property type="term" value="F:1,3-beta-galactosyl-N-acetylhexosamine phosphorylase activity"/>
    <property type="evidence" value="ECO:0007669"/>
    <property type="project" value="UniProtKB-EC"/>
</dbReference>
<dbReference type="InterPro" id="IPR012711">
    <property type="entry name" value="Lacto-N-biose_phosphorylase"/>
</dbReference>
<dbReference type="Proteomes" id="UP001299608">
    <property type="component" value="Unassembled WGS sequence"/>
</dbReference>
<comment type="caution">
    <text evidence="4">The sequence shown here is derived from an EMBL/GenBank/DDBJ whole genome shotgun (WGS) entry which is preliminary data.</text>
</comment>
<evidence type="ECO:0000313" key="6">
    <source>
        <dbReference type="Proteomes" id="UP000669239"/>
    </source>
</evidence>
<dbReference type="AlphaFoldDB" id="A0AAW5C1H6"/>
<dbReference type="Gene3D" id="2.60.40.1180">
    <property type="entry name" value="Golgi alpha-mannosidase II"/>
    <property type="match status" value="1"/>
</dbReference>
<dbReference type="Gene3D" id="2.60.40.10">
    <property type="entry name" value="Immunoglobulins"/>
    <property type="match status" value="1"/>
</dbReference>
<dbReference type="GeneID" id="97209131"/>
<dbReference type="GO" id="GO:0004645">
    <property type="term" value="F:1,4-alpha-oligoglucan phosphorylase activity"/>
    <property type="evidence" value="ECO:0007669"/>
    <property type="project" value="InterPro"/>
</dbReference>
<dbReference type="InterPro" id="IPR013783">
    <property type="entry name" value="Ig-like_fold"/>
</dbReference>
<dbReference type="InterPro" id="IPR035356">
    <property type="entry name" value="LBP_C"/>
</dbReference>
<name>A0AAW5C1H6_9FIRM</name>
<reference evidence="4" key="3">
    <citation type="submission" date="2022-01" db="EMBL/GenBank/DDBJ databases">
        <title>Collection of gut derived symbiotic bacterial strains cultured from healthy donors.</title>
        <authorList>
            <person name="Lin H."/>
            <person name="Kohout C."/>
            <person name="Waligurski E."/>
            <person name="Pamer E.G."/>
        </authorList>
    </citation>
    <scope>NUCLEOTIDE SEQUENCE</scope>
    <source>
        <strain evidence="4">DFI.6.55</strain>
    </source>
</reference>
<dbReference type="Pfam" id="PF17385">
    <property type="entry name" value="LBP_M"/>
    <property type="match status" value="1"/>
</dbReference>
<reference evidence="5" key="2">
    <citation type="submission" date="2020-02" db="EMBL/GenBank/DDBJ databases">
        <authorList>
            <person name="Littmann E."/>
            <person name="Sorbara M."/>
        </authorList>
    </citation>
    <scope>NUCLEOTIDE SEQUENCE</scope>
    <source>
        <strain evidence="5">MSK.1.17</strain>
    </source>
</reference>
<dbReference type="EMBL" id="JAKNGE010000012">
    <property type="protein sequence ID" value="MCG4746018.1"/>
    <property type="molecule type" value="Genomic_DNA"/>
</dbReference>
<sequence>MSKTKGRVTLPSESNFLDETKELLERWGADAIRDSDGTKLDRDIKSLDAKIYTTYFVARGHNEFAREHMDECQQLYLMSKRHTAVGTRLGIDFMDGYFDQQVVPDLDHDPKKWWEVMDRTTGQALPPEEWDLSMEGKLSMEGNLSTSGGQPGEGGKLTVVIPHAEPFHEYTVSFLVYAIWDPTQMYNHITNNWGDKPHEIPFDVRQDASGAFAKEYLVQWLKDNPDTDVVRFTTFFYHFTLVFGSDAKEKFVDWFGYGATVSVKALEEFEKEYGYALRPEDIVDNGYYNSTFRVPTRQYRDYMDFIQRFVSEKAGELVRLVHEAGREAMMFLGDNWIGTEPYGRYFPEIGLDAVVGSVGGGATLRLISDIPGVKYTEGRFLPYFFPDTFYQGNDPVPEAVENWLCARRALMRRPVDRIGYGGYLSLAYRFPGFVDYIEKVTNEFRELYDNIGGSRPYCGLKVAVLNCWGRLRSWQPYMVAHALWYKQTYTYFGILEALSGAGVDVSFISFEDIRQHGVPEDLDVIINAGDAGTAWSGGDEWLDETLVTAIRRWVYGGGGFVGVGEPCAVHHNGRFFQLADVLGVDKELGYTLSTDKYDTKQAQGHFITEDMEVIPADGHEGLPPIDFGESMKNVYALGGDTEIVEYSDHEVHLSAHGYGKGRGVYIAGLPYSYMNTRILLRSMYYAAARERDMKKWYADNIYCEVHAYPETGKYAVVNNSSRTQVSMVYDGQGNGTGVELKPCEIRWFSM</sequence>
<keyword evidence="4" id="KW-0328">Glycosyltransferase</keyword>
<dbReference type="SUPFAM" id="SSF52317">
    <property type="entry name" value="Class I glutamine amidotransferase-like"/>
    <property type="match status" value="1"/>
</dbReference>
<evidence type="ECO:0000259" key="3">
    <source>
        <dbReference type="Pfam" id="PF17386"/>
    </source>
</evidence>
<feature type="domain" description="Lacto-N-biose phosphorylase C-terminal" evidence="3">
    <location>
        <begin position="696"/>
        <end position="748"/>
    </location>
</feature>
<dbReference type="NCBIfam" id="TIGR02336">
    <property type="entry name" value="1,3-beta-galactosyl-N-acetylhexosamine phosphorylase"/>
    <property type="match status" value="1"/>
</dbReference>
<protein>
    <submittedName>
        <fullName evidence="4">1,3-beta-galactosyl-N-acetylhexosamine phosphorylase</fullName>
        <ecNumber evidence="4">2.4.1.211</ecNumber>
    </submittedName>
</protein>
<dbReference type="Proteomes" id="UP000669239">
    <property type="component" value="Unassembled WGS sequence"/>
</dbReference>
<dbReference type="InterPro" id="IPR013780">
    <property type="entry name" value="Glyco_hydro_b"/>
</dbReference>